<sequence length="122" mass="13254">MPNLLLLKPAPSGAGFLLLAVATFWQMPVPAQVSAPTGYLERMDTDGDGAVSLSEYLDWMGYAFERMDANRDGLLESHELPGGRGRPVTRAAHRESLTRAFKRQDVNGDGRLDAAELSAPPQ</sequence>
<accession>A0A1T4SDP2</accession>
<dbReference type="InterPro" id="IPR018247">
    <property type="entry name" value="EF_Hand_1_Ca_BS"/>
</dbReference>
<dbReference type="Gene3D" id="1.10.238.10">
    <property type="entry name" value="EF-hand"/>
    <property type="match status" value="1"/>
</dbReference>
<name>A0A1T4SDP2_9GAMM</name>
<dbReference type="PROSITE" id="PS50222">
    <property type="entry name" value="EF_HAND_2"/>
    <property type="match status" value="2"/>
</dbReference>
<dbReference type="SUPFAM" id="SSF47473">
    <property type="entry name" value="EF-hand"/>
    <property type="match status" value="1"/>
</dbReference>
<dbReference type="Pfam" id="PF13202">
    <property type="entry name" value="EF-hand_5"/>
    <property type="match status" value="3"/>
</dbReference>
<dbReference type="PROSITE" id="PS00018">
    <property type="entry name" value="EF_HAND_1"/>
    <property type="match status" value="2"/>
</dbReference>
<proteinExistence type="predicted"/>
<dbReference type="InterPro" id="IPR011992">
    <property type="entry name" value="EF-hand-dom_pair"/>
</dbReference>
<feature type="domain" description="EF-hand" evidence="2">
    <location>
        <begin position="41"/>
        <end position="66"/>
    </location>
</feature>
<gene>
    <name evidence="3" type="ORF">SAMN02745674_02776</name>
</gene>
<keyword evidence="4" id="KW-1185">Reference proteome</keyword>
<dbReference type="InterPro" id="IPR002048">
    <property type="entry name" value="EF_hand_dom"/>
</dbReference>
<feature type="region of interest" description="Disordered" evidence="1">
    <location>
        <begin position="75"/>
        <end position="122"/>
    </location>
</feature>
<protein>
    <submittedName>
        <fullName evidence="3">EF hand</fullName>
    </submittedName>
</protein>
<evidence type="ECO:0000313" key="3">
    <source>
        <dbReference type="EMBL" id="SKA26295.1"/>
    </source>
</evidence>
<feature type="compositionally biased region" description="Basic and acidic residues" evidence="1">
    <location>
        <begin position="92"/>
        <end position="114"/>
    </location>
</feature>
<dbReference type="AlphaFoldDB" id="A0A1T4SDP2"/>
<evidence type="ECO:0000313" key="4">
    <source>
        <dbReference type="Proteomes" id="UP000190061"/>
    </source>
</evidence>
<feature type="domain" description="EF-hand" evidence="2">
    <location>
        <begin position="92"/>
        <end position="122"/>
    </location>
</feature>
<reference evidence="3 4" key="1">
    <citation type="submission" date="2017-02" db="EMBL/GenBank/DDBJ databases">
        <authorList>
            <person name="Peterson S.W."/>
        </authorList>
    </citation>
    <scope>NUCLEOTIDE SEQUENCE [LARGE SCALE GENOMIC DNA]</scope>
    <source>
        <strain evidence="3 4">DSM 21749</strain>
    </source>
</reference>
<dbReference type="EMBL" id="FUXP01000016">
    <property type="protein sequence ID" value="SKA26295.1"/>
    <property type="molecule type" value="Genomic_DNA"/>
</dbReference>
<evidence type="ECO:0000259" key="2">
    <source>
        <dbReference type="PROSITE" id="PS50222"/>
    </source>
</evidence>
<dbReference type="GO" id="GO:0005509">
    <property type="term" value="F:calcium ion binding"/>
    <property type="evidence" value="ECO:0007669"/>
    <property type="project" value="InterPro"/>
</dbReference>
<evidence type="ECO:0000256" key="1">
    <source>
        <dbReference type="SAM" id="MobiDB-lite"/>
    </source>
</evidence>
<dbReference type="Proteomes" id="UP000190061">
    <property type="component" value="Unassembled WGS sequence"/>
</dbReference>
<organism evidence="3 4">
    <name type="scientific">Lysobacter spongiicola DSM 21749</name>
    <dbReference type="NCBI Taxonomy" id="1122188"/>
    <lineage>
        <taxon>Bacteria</taxon>
        <taxon>Pseudomonadati</taxon>
        <taxon>Pseudomonadota</taxon>
        <taxon>Gammaproteobacteria</taxon>
        <taxon>Lysobacterales</taxon>
        <taxon>Lysobacteraceae</taxon>
        <taxon>Novilysobacter</taxon>
    </lineage>
</organism>
<dbReference type="STRING" id="1122188.SAMN02745674_02776"/>